<dbReference type="Pfam" id="PF01370">
    <property type="entry name" value="Epimerase"/>
    <property type="match status" value="1"/>
</dbReference>
<organism evidence="2 3">
    <name type="scientific">Sediminicoccus rosea</name>
    <dbReference type="NCBI Taxonomy" id="1225128"/>
    <lineage>
        <taxon>Bacteria</taxon>
        <taxon>Pseudomonadati</taxon>
        <taxon>Pseudomonadota</taxon>
        <taxon>Alphaproteobacteria</taxon>
        <taxon>Acetobacterales</taxon>
        <taxon>Roseomonadaceae</taxon>
        <taxon>Sediminicoccus</taxon>
    </lineage>
</organism>
<dbReference type="EMBL" id="CP137852">
    <property type="protein sequence ID" value="WPB85368.1"/>
    <property type="molecule type" value="Genomic_DNA"/>
</dbReference>
<dbReference type="RefSeq" id="WP_318649337.1">
    <property type="nucleotide sequence ID" value="NZ_CP137852.1"/>
</dbReference>
<reference evidence="2 3" key="1">
    <citation type="submission" date="2023-11" db="EMBL/GenBank/DDBJ databases">
        <title>Arctic aerobic anoxygenic photoheterotroph Sediminicoccus rosea KRV36 adapts its photosynthesis to long days of polar summer.</title>
        <authorList>
            <person name="Tomasch J."/>
            <person name="Kopejtka K."/>
            <person name="Bily T."/>
            <person name="Gardiner A.T."/>
            <person name="Gardian Z."/>
            <person name="Shivaramu S."/>
            <person name="Koblizek M."/>
            <person name="Engelhardt F."/>
            <person name="Kaftan D."/>
        </authorList>
    </citation>
    <scope>NUCLEOTIDE SEQUENCE [LARGE SCALE GENOMIC DNA]</scope>
    <source>
        <strain evidence="2 3">R-30</strain>
    </source>
</reference>
<proteinExistence type="predicted"/>
<evidence type="ECO:0000313" key="2">
    <source>
        <dbReference type="EMBL" id="WPB85368.1"/>
    </source>
</evidence>
<sequence>MSRYLVTGGAGFIGTHLTQALLRAGHQVRIVDDLSAGSRPADPAVELLEGDVTDAALMRRAVTDCAGIFHLAAITEEPRCQQDWSRSHRVNQGGTIAVLEAAREAGRLPVCYASSAAIYGEQGPRAVQEAARPRPQGHLGADKLGSEHHAALAFAQHGVPNLGLRIFHAYGPRAEGHRRDVVAIFADRILAGQVVTLHGDGQQVRDFVHVADVVRHLFAGMQMLQLQPQALALNLCTGRGTTIRGLADLIGVVTARVPLVQFGPRRANDLRAVLGDPNEAIHVLGVEAGTELEAGLRSLFPAPPPSALEWVRRAPMPARPPRAAATMGGRALHHPG</sequence>
<feature type="domain" description="NAD-dependent epimerase/dehydratase" evidence="1">
    <location>
        <begin position="5"/>
        <end position="225"/>
    </location>
</feature>
<dbReference type="Gene3D" id="3.40.50.720">
    <property type="entry name" value="NAD(P)-binding Rossmann-like Domain"/>
    <property type="match status" value="1"/>
</dbReference>
<dbReference type="PANTHER" id="PTHR43245">
    <property type="entry name" value="BIFUNCTIONAL POLYMYXIN RESISTANCE PROTEIN ARNA"/>
    <property type="match status" value="1"/>
</dbReference>
<evidence type="ECO:0000313" key="3">
    <source>
        <dbReference type="Proteomes" id="UP001305521"/>
    </source>
</evidence>
<dbReference type="Gene3D" id="3.90.25.10">
    <property type="entry name" value="UDP-galactose 4-epimerase, domain 1"/>
    <property type="match status" value="1"/>
</dbReference>
<dbReference type="Proteomes" id="UP001305521">
    <property type="component" value="Chromosome"/>
</dbReference>
<protein>
    <submittedName>
        <fullName evidence="2">NAD-dependent epimerase/dehydratase family protein</fullName>
    </submittedName>
</protein>
<keyword evidence="3" id="KW-1185">Reference proteome</keyword>
<dbReference type="InterPro" id="IPR050177">
    <property type="entry name" value="Lipid_A_modif_metabolic_enz"/>
</dbReference>
<dbReference type="PANTHER" id="PTHR43245:SF53">
    <property type="entry name" value="EPIMERASE-RELATED"/>
    <property type="match status" value="1"/>
</dbReference>
<dbReference type="SUPFAM" id="SSF51735">
    <property type="entry name" value="NAD(P)-binding Rossmann-fold domains"/>
    <property type="match status" value="1"/>
</dbReference>
<dbReference type="InterPro" id="IPR001509">
    <property type="entry name" value="Epimerase_deHydtase"/>
</dbReference>
<name>A0ABZ0PI09_9PROT</name>
<gene>
    <name evidence="2" type="ORF">R9Z33_00505</name>
</gene>
<evidence type="ECO:0000259" key="1">
    <source>
        <dbReference type="Pfam" id="PF01370"/>
    </source>
</evidence>
<dbReference type="InterPro" id="IPR036291">
    <property type="entry name" value="NAD(P)-bd_dom_sf"/>
</dbReference>
<accession>A0ABZ0PI09</accession>